<proteinExistence type="predicted"/>
<organism evidence="1 2">
    <name type="scientific">Arctium lappa</name>
    <name type="common">Greater burdock</name>
    <name type="synonym">Lappa major</name>
    <dbReference type="NCBI Taxonomy" id="4217"/>
    <lineage>
        <taxon>Eukaryota</taxon>
        <taxon>Viridiplantae</taxon>
        <taxon>Streptophyta</taxon>
        <taxon>Embryophyta</taxon>
        <taxon>Tracheophyta</taxon>
        <taxon>Spermatophyta</taxon>
        <taxon>Magnoliopsida</taxon>
        <taxon>eudicotyledons</taxon>
        <taxon>Gunneridae</taxon>
        <taxon>Pentapetalae</taxon>
        <taxon>asterids</taxon>
        <taxon>campanulids</taxon>
        <taxon>Asterales</taxon>
        <taxon>Asteraceae</taxon>
        <taxon>Carduoideae</taxon>
        <taxon>Cardueae</taxon>
        <taxon>Arctiinae</taxon>
        <taxon>Arctium</taxon>
    </lineage>
</organism>
<reference evidence="2" key="1">
    <citation type="journal article" date="2022" name="Mol. Ecol. Resour.">
        <title>The genomes of chicory, endive, great burdock and yacon provide insights into Asteraceae palaeo-polyploidization history and plant inulin production.</title>
        <authorList>
            <person name="Fan W."/>
            <person name="Wang S."/>
            <person name="Wang H."/>
            <person name="Wang A."/>
            <person name="Jiang F."/>
            <person name="Liu H."/>
            <person name="Zhao H."/>
            <person name="Xu D."/>
            <person name="Zhang Y."/>
        </authorList>
    </citation>
    <scope>NUCLEOTIDE SEQUENCE [LARGE SCALE GENOMIC DNA]</scope>
    <source>
        <strain evidence="2">cv. Niubang</strain>
    </source>
</reference>
<sequence>MDASIALHRISDDDRRKSPWSPEDLLFWQDNSLPFNFNDSEDMLLLNILASHLNPSPEPNSSTATIVIKTDDVSSTSKPTTHHKSYRGVRRRPWGKFAAEIRDSTRNGVRVWLGTFDSAEEAAMAYDEAAFAMRGTVAVLNFPVERVKESLKKVMMKCSGFEEGGSPVVALKKRHSQRGKRGEKVAGGVEAATVVLGGDCLEQVLTSSESGNDTSLC</sequence>
<dbReference type="Proteomes" id="UP001055879">
    <property type="component" value="Linkage Group LG01"/>
</dbReference>
<keyword evidence="2" id="KW-1185">Reference proteome</keyword>
<dbReference type="EMBL" id="CM042047">
    <property type="protein sequence ID" value="KAI3773001.1"/>
    <property type="molecule type" value="Genomic_DNA"/>
</dbReference>
<evidence type="ECO:0000313" key="2">
    <source>
        <dbReference type="Proteomes" id="UP001055879"/>
    </source>
</evidence>
<reference evidence="1 2" key="2">
    <citation type="journal article" date="2022" name="Mol. Ecol. Resour.">
        <title>The genomes of chicory, endive, great burdock and yacon provide insights into Asteraceae paleo-polyploidization history and plant inulin production.</title>
        <authorList>
            <person name="Fan W."/>
            <person name="Wang S."/>
            <person name="Wang H."/>
            <person name="Wang A."/>
            <person name="Jiang F."/>
            <person name="Liu H."/>
            <person name="Zhao H."/>
            <person name="Xu D."/>
            <person name="Zhang Y."/>
        </authorList>
    </citation>
    <scope>NUCLEOTIDE SEQUENCE [LARGE SCALE GENOMIC DNA]</scope>
    <source>
        <strain evidence="2">cv. Niubang</strain>
    </source>
</reference>
<name>A0ACB9FPU1_ARCLA</name>
<comment type="caution">
    <text evidence="1">The sequence shown here is derived from an EMBL/GenBank/DDBJ whole genome shotgun (WGS) entry which is preliminary data.</text>
</comment>
<evidence type="ECO:0000313" key="1">
    <source>
        <dbReference type="EMBL" id="KAI3773001.1"/>
    </source>
</evidence>
<protein>
    <submittedName>
        <fullName evidence="1">Uncharacterized protein</fullName>
    </submittedName>
</protein>
<accession>A0ACB9FPU1</accession>
<gene>
    <name evidence="1" type="ORF">L6452_04197</name>
</gene>